<protein>
    <submittedName>
        <fullName evidence="1">Uncharacterized protein</fullName>
    </submittedName>
</protein>
<organism evidence="1 2">
    <name type="scientific">Brevibacillus laterosporus</name>
    <name type="common">Bacillus laterosporus</name>
    <dbReference type="NCBI Taxonomy" id="1465"/>
    <lineage>
        <taxon>Bacteria</taxon>
        <taxon>Bacillati</taxon>
        <taxon>Bacillota</taxon>
        <taxon>Bacilli</taxon>
        <taxon>Bacillales</taxon>
        <taxon>Paenibacillaceae</taxon>
        <taxon>Brevibacillus</taxon>
    </lineage>
</organism>
<evidence type="ECO:0000313" key="2">
    <source>
        <dbReference type="Proteomes" id="UP000319432"/>
    </source>
</evidence>
<sequence>MIKNFHKASYRLSTLGLVAVIVISGASLVNAKAPSQNTVAQKQDSEKLYAGGFKKKSQLPRLLRTRM</sequence>
<proteinExistence type="predicted"/>
<dbReference type="AlphaFoldDB" id="A0A518V4D8"/>
<evidence type="ECO:0000313" key="1">
    <source>
        <dbReference type="EMBL" id="QDX91851.1"/>
    </source>
</evidence>
<name>A0A518V4D8_BRELA</name>
<dbReference type="EMBL" id="CP033464">
    <property type="protein sequence ID" value="QDX91851.1"/>
    <property type="molecule type" value="Genomic_DNA"/>
</dbReference>
<dbReference type="Proteomes" id="UP000319432">
    <property type="component" value="Chromosome"/>
</dbReference>
<keyword evidence="2" id="KW-1185">Reference proteome</keyword>
<gene>
    <name evidence="1" type="ORF">EEL30_05405</name>
</gene>
<reference evidence="1 2" key="1">
    <citation type="submission" date="2018-11" db="EMBL/GenBank/DDBJ databases">
        <title>Phylogenetic determinants of toxin gene distribution in genomes of Brevibacillus laterosporus.</title>
        <authorList>
            <person name="Glare T.R."/>
            <person name="Durrant A."/>
            <person name="Berry C."/>
            <person name="Palma L."/>
            <person name="Ormskirk M."/>
            <person name="Cox M.O."/>
        </authorList>
    </citation>
    <scope>NUCLEOTIDE SEQUENCE [LARGE SCALE GENOMIC DNA]</scope>
    <source>
        <strain evidence="1 2">1821L</strain>
    </source>
</reference>
<accession>A0A518V4D8</accession>